<dbReference type="InterPro" id="IPR038488">
    <property type="entry name" value="Integrase_DNA-bd_sf"/>
</dbReference>
<comment type="caution">
    <text evidence="6">The sequence shown here is derived from an EMBL/GenBank/DDBJ whole genome shotgun (WGS) entry which is preliminary data.</text>
</comment>
<dbReference type="AlphaFoldDB" id="A0A0D7K800"/>
<dbReference type="GO" id="GO:0006310">
    <property type="term" value="P:DNA recombination"/>
    <property type="evidence" value="ECO:0007669"/>
    <property type="project" value="UniProtKB-KW"/>
</dbReference>
<dbReference type="Pfam" id="PF00589">
    <property type="entry name" value="Phage_integrase"/>
    <property type="match status" value="1"/>
</dbReference>
<sequence length="394" mass="44890">MPVVSLSAQFVKEAVCPPEKGKVDYYDASIKGFILEVRPSGGKTFHLRYRDAHGKLRQHKIGDADAISHDKARKKAQYLRSEVELGGNPQEDRKALRQVPTLAEFVRDTYIPHIHLHRRNFQSTISFLNLHILPRFGSKHLDEITTLMLTEAHLDLRAKGYALAQANKLPVLFKIMFNLAKKKEIPGAQSNPANGVVLFNPNNAKERYLTAAETQRLYEALDQSENTQLKHIVSLLLMFGCRKRELLDAQWEHFDLERRNWRIPMSKNGKARNIPISARALEILNSLPRWKGCPYVVPNPETQKPYGNLYHPWDKVRKQVGLDDLRMHDLRHTFASNLVNSGQSIYVVSKLLGHSQIKTTTRYSHLADETLFSAVDAAARVVDASWQAPPQTQV</sequence>
<dbReference type="GO" id="GO:0003677">
    <property type="term" value="F:DNA binding"/>
    <property type="evidence" value="ECO:0007669"/>
    <property type="project" value="UniProtKB-KW"/>
</dbReference>
<dbReference type="Pfam" id="PF13356">
    <property type="entry name" value="Arm-DNA-bind_3"/>
    <property type="match status" value="1"/>
</dbReference>
<dbReference type="Gene3D" id="3.30.160.390">
    <property type="entry name" value="Integrase, DNA-binding domain"/>
    <property type="match status" value="1"/>
</dbReference>
<dbReference type="PROSITE" id="PS51898">
    <property type="entry name" value="TYR_RECOMBINASE"/>
    <property type="match status" value="1"/>
</dbReference>
<name>A0A0D7K800_9BURK</name>
<dbReference type="InterPro" id="IPR013762">
    <property type="entry name" value="Integrase-like_cat_sf"/>
</dbReference>
<organism evidence="6 7">
    <name type="scientific">Acidovorax temperans</name>
    <dbReference type="NCBI Taxonomy" id="80878"/>
    <lineage>
        <taxon>Bacteria</taxon>
        <taxon>Pseudomonadati</taxon>
        <taxon>Pseudomonadota</taxon>
        <taxon>Betaproteobacteria</taxon>
        <taxon>Burkholderiales</taxon>
        <taxon>Comamonadaceae</taxon>
        <taxon>Acidovorax</taxon>
    </lineage>
</organism>
<feature type="domain" description="Tyr recombinase" evidence="5">
    <location>
        <begin position="204"/>
        <end position="376"/>
    </location>
</feature>
<accession>A0A0D7K800</accession>
<keyword evidence="2" id="KW-0229">DNA integration</keyword>
<reference evidence="6 7" key="1">
    <citation type="submission" date="2014-12" db="EMBL/GenBank/DDBJ databases">
        <title>Isolation of bacteria from lake water.</title>
        <authorList>
            <person name="Sheng K.-Y."/>
            <person name="Chin P.-S."/>
            <person name="Chan K.-G."/>
            <person name="Tan G.S."/>
        </authorList>
    </citation>
    <scope>NUCLEOTIDE SEQUENCE [LARGE SCALE GENOMIC DNA]</scope>
    <source>
        <strain evidence="6 7">KY4</strain>
    </source>
</reference>
<dbReference type="PANTHER" id="PTHR30629">
    <property type="entry name" value="PROPHAGE INTEGRASE"/>
    <property type="match status" value="1"/>
</dbReference>
<evidence type="ECO:0000256" key="1">
    <source>
        <dbReference type="ARBA" id="ARBA00008857"/>
    </source>
</evidence>
<dbReference type="PANTHER" id="PTHR30629:SF2">
    <property type="entry name" value="PROPHAGE INTEGRASE INTS-RELATED"/>
    <property type="match status" value="1"/>
</dbReference>
<dbReference type="CDD" id="cd00796">
    <property type="entry name" value="INT_Rci_Hp1_C"/>
    <property type="match status" value="1"/>
</dbReference>
<gene>
    <name evidence="6" type="ORF">RP29_13135</name>
</gene>
<dbReference type="PATRIC" id="fig|80878.5.peg.2398"/>
<dbReference type="STRING" id="80878.RP29_13135"/>
<keyword evidence="7" id="KW-1185">Reference proteome</keyword>
<dbReference type="Proteomes" id="UP000032566">
    <property type="component" value="Unassembled WGS sequence"/>
</dbReference>
<dbReference type="Gene3D" id="1.10.443.10">
    <property type="entry name" value="Intergrase catalytic core"/>
    <property type="match status" value="1"/>
</dbReference>
<dbReference type="Gene3D" id="1.10.150.130">
    <property type="match status" value="1"/>
</dbReference>
<evidence type="ECO:0000256" key="3">
    <source>
        <dbReference type="ARBA" id="ARBA00023125"/>
    </source>
</evidence>
<dbReference type="InterPro" id="IPR025166">
    <property type="entry name" value="Integrase_DNA_bind_dom"/>
</dbReference>
<evidence type="ECO:0000256" key="2">
    <source>
        <dbReference type="ARBA" id="ARBA00022908"/>
    </source>
</evidence>
<dbReference type="InterPro" id="IPR010998">
    <property type="entry name" value="Integrase_recombinase_N"/>
</dbReference>
<evidence type="ECO:0000313" key="6">
    <source>
        <dbReference type="EMBL" id="KJA10097.1"/>
    </source>
</evidence>
<dbReference type="EMBL" id="JXYQ01000041">
    <property type="protein sequence ID" value="KJA10097.1"/>
    <property type="molecule type" value="Genomic_DNA"/>
</dbReference>
<evidence type="ECO:0000256" key="4">
    <source>
        <dbReference type="ARBA" id="ARBA00023172"/>
    </source>
</evidence>
<dbReference type="InterPro" id="IPR002104">
    <property type="entry name" value="Integrase_catalytic"/>
</dbReference>
<protein>
    <submittedName>
        <fullName evidence="6">Integrase</fullName>
    </submittedName>
</protein>
<keyword evidence="3" id="KW-0238">DNA-binding</keyword>
<dbReference type="OrthoDB" id="662444at2"/>
<dbReference type="InterPro" id="IPR050808">
    <property type="entry name" value="Phage_Integrase"/>
</dbReference>
<dbReference type="RefSeq" id="WP_044399174.1">
    <property type="nucleotide sequence ID" value="NZ_JXYQ01000041.1"/>
</dbReference>
<dbReference type="GO" id="GO:0015074">
    <property type="term" value="P:DNA integration"/>
    <property type="evidence" value="ECO:0007669"/>
    <property type="project" value="UniProtKB-KW"/>
</dbReference>
<comment type="similarity">
    <text evidence="1">Belongs to the 'phage' integrase family.</text>
</comment>
<dbReference type="InterPro" id="IPR011010">
    <property type="entry name" value="DNA_brk_join_enz"/>
</dbReference>
<dbReference type="SUPFAM" id="SSF56349">
    <property type="entry name" value="DNA breaking-rejoining enzymes"/>
    <property type="match status" value="1"/>
</dbReference>
<evidence type="ECO:0000313" key="7">
    <source>
        <dbReference type="Proteomes" id="UP000032566"/>
    </source>
</evidence>
<proteinExistence type="inferred from homology"/>
<evidence type="ECO:0000259" key="5">
    <source>
        <dbReference type="PROSITE" id="PS51898"/>
    </source>
</evidence>
<keyword evidence="4" id="KW-0233">DNA recombination</keyword>